<feature type="region of interest" description="Disordered" evidence="1">
    <location>
        <begin position="113"/>
        <end position="147"/>
    </location>
</feature>
<evidence type="ECO:0000256" key="1">
    <source>
        <dbReference type="SAM" id="MobiDB-lite"/>
    </source>
</evidence>
<evidence type="ECO:0000313" key="2">
    <source>
        <dbReference type="EMBL" id="NYH53286.1"/>
    </source>
</evidence>
<protein>
    <submittedName>
        <fullName evidence="2">Uncharacterized protein</fullName>
    </submittedName>
</protein>
<feature type="compositionally biased region" description="Polar residues" evidence="1">
    <location>
        <begin position="121"/>
        <end position="131"/>
    </location>
</feature>
<dbReference type="EMBL" id="JACCHL010000001">
    <property type="protein sequence ID" value="NYH53286.1"/>
    <property type="molecule type" value="Genomic_DNA"/>
</dbReference>
<dbReference type="Proteomes" id="UP000584931">
    <property type="component" value="Unassembled WGS sequence"/>
</dbReference>
<dbReference type="AlphaFoldDB" id="A0A7Y9XCH2"/>
<organism evidence="2 3">
    <name type="scientific">Nocardiopsis sinuspersici</name>
    <dbReference type="NCBI Taxonomy" id="501010"/>
    <lineage>
        <taxon>Bacteria</taxon>
        <taxon>Bacillati</taxon>
        <taxon>Actinomycetota</taxon>
        <taxon>Actinomycetes</taxon>
        <taxon>Streptosporangiales</taxon>
        <taxon>Nocardiopsidaceae</taxon>
        <taxon>Nocardiopsis</taxon>
    </lineage>
</organism>
<reference evidence="2 3" key="1">
    <citation type="submission" date="2020-07" db="EMBL/GenBank/DDBJ databases">
        <title>Sequencing the genomes of 1000 actinobacteria strains.</title>
        <authorList>
            <person name="Klenk H.-P."/>
        </authorList>
    </citation>
    <scope>NUCLEOTIDE SEQUENCE [LARGE SCALE GENOMIC DNA]</scope>
    <source>
        <strain evidence="2 3">DSM 45278</strain>
    </source>
</reference>
<evidence type="ECO:0000313" key="3">
    <source>
        <dbReference type="Proteomes" id="UP000584931"/>
    </source>
</evidence>
<sequence length="147" mass="16184">MTGYTVTVIRDEDLWAVTIDGLPENVAGVADYPHFSEIEDEAPEFIAGLAGSDPEDFTITWRYESGGEDATEEVLQYLVAEEELRRSQDERDRSRARALETLRKAGLTQRAMADVVGLSPQRVQQSLSGTDESGHRGRGGRSRTPAA</sequence>
<proteinExistence type="predicted"/>
<comment type="caution">
    <text evidence="2">The sequence shown here is derived from an EMBL/GenBank/DDBJ whole genome shotgun (WGS) entry which is preliminary data.</text>
</comment>
<dbReference type="RefSeq" id="WP_179810354.1">
    <property type="nucleotide sequence ID" value="NZ_JACCHL010000001.1"/>
</dbReference>
<accession>A0A7Y9XCH2</accession>
<gene>
    <name evidence="2" type="ORF">HNR06_002875</name>
</gene>
<name>A0A7Y9XCH2_9ACTN</name>